<organism evidence="1 2">
    <name type="scientific">Thermocoleostomius sinensis A174</name>
    <dbReference type="NCBI Taxonomy" id="2016057"/>
    <lineage>
        <taxon>Bacteria</taxon>
        <taxon>Bacillati</taxon>
        <taxon>Cyanobacteriota</taxon>
        <taxon>Cyanophyceae</taxon>
        <taxon>Oculatellales</taxon>
        <taxon>Oculatellaceae</taxon>
        <taxon>Thermocoleostomius</taxon>
    </lineage>
</organism>
<dbReference type="AlphaFoldDB" id="A0A9E8Z957"/>
<dbReference type="InterPro" id="IPR036249">
    <property type="entry name" value="Thioredoxin-like_sf"/>
</dbReference>
<dbReference type="Gene3D" id="3.40.30.10">
    <property type="entry name" value="Glutaredoxin"/>
    <property type="match status" value="1"/>
</dbReference>
<dbReference type="Pfam" id="PF01257">
    <property type="entry name" value="2Fe-2S_thioredx"/>
    <property type="match status" value="1"/>
</dbReference>
<accession>A0A9E8Z957</accession>
<reference evidence="1" key="1">
    <citation type="submission" date="2022-12" db="EMBL/GenBank/DDBJ databases">
        <title>Polyphasic identification of a Novel Hot-Spring Cyanobacterium Ocullathermofonsia sinensis gen nov. sp. nov. and Genomic Insights on its Adaptations to the Thermal Habitat.</title>
        <authorList>
            <person name="Daroch M."/>
            <person name="Tang J."/>
            <person name="Jiang Y."/>
        </authorList>
    </citation>
    <scope>NUCLEOTIDE SEQUENCE</scope>
    <source>
        <strain evidence="1">PKUAC-SCTA174</strain>
    </source>
</reference>
<proteinExistence type="predicted"/>
<dbReference type="RefSeq" id="WP_268608246.1">
    <property type="nucleotide sequence ID" value="NZ_CP113797.1"/>
</dbReference>
<sequence>MNNIIDPPVRRTVLVCQHQACRKAGARQVFALFQTSPLPDVAIVPVQCLGECGNGPMVLVLPERIWYNRVNPDEVPAIIQRHLQQGTPIEPMLYPKFHSH</sequence>
<dbReference type="CDD" id="cd02980">
    <property type="entry name" value="TRX_Fd_family"/>
    <property type="match status" value="1"/>
</dbReference>
<name>A0A9E8Z957_9CYAN</name>
<evidence type="ECO:0000313" key="1">
    <source>
        <dbReference type="EMBL" id="WAL58813.1"/>
    </source>
</evidence>
<protein>
    <submittedName>
        <fullName evidence="1">(2Fe-2S) ferredoxin domain-containing protein</fullName>
    </submittedName>
</protein>
<dbReference type="SUPFAM" id="SSF52833">
    <property type="entry name" value="Thioredoxin-like"/>
    <property type="match status" value="1"/>
</dbReference>
<dbReference type="PANTHER" id="PTHR47682">
    <property type="entry name" value="TETRATRICOPEPTIDE REPEAT (TPR)-CONTAINING PROTEIN"/>
    <property type="match status" value="1"/>
</dbReference>
<keyword evidence="2" id="KW-1185">Reference proteome</keyword>
<dbReference type="Proteomes" id="UP001163152">
    <property type="component" value="Chromosome"/>
</dbReference>
<dbReference type="KEGG" id="tsin:OXH18_16745"/>
<gene>
    <name evidence="1" type="ORF">OXH18_16745</name>
</gene>
<dbReference type="PANTHER" id="PTHR47682:SF1">
    <property type="entry name" value="TETRATRICOPEPTIDE REPEAT (TPR)-CONTAINING PROTEIN"/>
    <property type="match status" value="1"/>
</dbReference>
<evidence type="ECO:0000313" key="2">
    <source>
        <dbReference type="Proteomes" id="UP001163152"/>
    </source>
</evidence>
<dbReference type="EMBL" id="CP113797">
    <property type="protein sequence ID" value="WAL58813.1"/>
    <property type="molecule type" value="Genomic_DNA"/>
</dbReference>